<sequence>MILKTKTTLNELLSELKNRLPSRWISEVPIPRRRLVWVEGRKDINVSLGMYKAAYALGITLVIIDNPGHWLEDNAGAYAYLREAFIPVRIAADEGFVERILSAVRAYDKPIDGVMTVSDARLQGVAEVCDILGLPTPPASAYAIAGDKAKTRMLEPDTSGAYAFESVAALEKQLGPGGLLDGLQYPVIVKPCIGWGSECISKVSNDKELVVAAQKASNRHANSPQRRADFLIERYVDGPEVDINFALQDGKVVFYEVADDYPSRGDFPDASAVDNFQETANLLPCGLPESELALVRDHVHQSILRMGFVNGTFHCEARIENSSMAFELKDRRLGDLYSTEKQNAPPKVYLHEINARPAGYLESVATNLTWGVDYYALQLVFSLGDMSRYSSLSEPFRNGPQWYLALLLVPEEGVGVMKTPDTVKDLMERHDDLREAIVDYNTAIKGGDRLFGPSASELSYLAYISVVSKKSRKECLRLANKTLEEFRYELE</sequence>
<evidence type="ECO:0000313" key="6">
    <source>
        <dbReference type="EMBL" id="KAI1880374.1"/>
    </source>
</evidence>
<gene>
    <name evidence="6" type="ORF">JX265_001995</name>
</gene>
<dbReference type="SUPFAM" id="SSF56059">
    <property type="entry name" value="Glutathione synthetase ATP-binding domain-like"/>
    <property type="match status" value="1"/>
</dbReference>
<comment type="caution">
    <text evidence="6">The sequence shown here is derived from an EMBL/GenBank/DDBJ whole genome shotgun (WGS) entry which is preliminary data.</text>
</comment>
<dbReference type="Gene3D" id="3.40.50.20">
    <property type="match status" value="1"/>
</dbReference>
<dbReference type="GO" id="GO:0016874">
    <property type="term" value="F:ligase activity"/>
    <property type="evidence" value="ECO:0007669"/>
    <property type="project" value="UniProtKB-KW"/>
</dbReference>
<dbReference type="Pfam" id="PF18130">
    <property type="entry name" value="ATPgrasp_N"/>
    <property type="match status" value="1"/>
</dbReference>
<reference evidence="6" key="1">
    <citation type="submission" date="2021-03" db="EMBL/GenBank/DDBJ databases">
        <title>Revisited historic fungal species revealed as producer of novel bioactive compounds through whole genome sequencing and comparative genomics.</title>
        <authorList>
            <person name="Vignolle G.A."/>
            <person name="Hochenegger N."/>
            <person name="Mach R.L."/>
            <person name="Mach-Aigner A.R."/>
            <person name="Javad Rahimi M."/>
            <person name="Salim K.A."/>
            <person name="Chan C.M."/>
            <person name="Lim L.B.L."/>
            <person name="Cai F."/>
            <person name="Druzhinina I.S."/>
            <person name="U'Ren J.M."/>
            <person name="Derntl C."/>
        </authorList>
    </citation>
    <scope>NUCLEOTIDE SEQUENCE</scope>
    <source>
        <strain evidence="6">TUCIM 5799</strain>
    </source>
</reference>
<keyword evidence="1" id="KW-0436">Ligase</keyword>
<keyword evidence="3 4" id="KW-0067">ATP-binding</keyword>
<organism evidence="6 7">
    <name type="scientific">Neoarthrinium moseri</name>
    <dbReference type="NCBI Taxonomy" id="1658444"/>
    <lineage>
        <taxon>Eukaryota</taxon>
        <taxon>Fungi</taxon>
        <taxon>Dikarya</taxon>
        <taxon>Ascomycota</taxon>
        <taxon>Pezizomycotina</taxon>
        <taxon>Sordariomycetes</taxon>
        <taxon>Xylariomycetidae</taxon>
        <taxon>Amphisphaeriales</taxon>
        <taxon>Apiosporaceae</taxon>
        <taxon>Neoarthrinium</taxon>
    </lineage>
</organism>
<dbReference type="EMBL" id="JAFIMR010000003">
    <property type="protein sequence ID" value="KAI1880374.1"/>
    <property type="molecule type" value="Genomic_DNA"/>
</dbReference>
<dbReference type="Pfam" id="PF13535">
    <property type="entry name" value="ATP-grasp_4"/>
    <property type="match status" value="1"/>
</dbReference>
<proteinExistence type="predicted"/>
<evidence type="ECO:0000256" key="2">
    <source>
        <dbReference type="ARBA" id="ARBA00022741"/>
    </source>
</evidence>
<dbReference type="InterPro" id="IPR052032">
    <property type="entry name" value="ATP-dep_AA_Ligase"/>
</dbReference>
<dbReference type="Gene3D" id="3.30.470.20">
    <property type="entry name" value="ATP-grasp fold, B domain"/>
    <property type="match status" value="1"/>
</dbReference>
<accession>A0A9P9WW67</accession>
<evidence type="ECO:0000259" key="5">
    <source>
        <dbReference type="PROSITE" id="PS50975"/>
    </source>
</evidence>
<dbReference type="Proteomes" id="UP000829685">
    <property type="component" value="Unassembled WGS sequence"/>
</dbReference>
<dbReference type="GO" id="GO:0005524">
    <property type="term" value="F:ATP binding"/>
    <property type="evidence" value="ECO:0007669"/>
    <property type="project" value="UniProtKB-UniRule"/>
</dbReference>
<dbReference type="Gene3D" id="3.30.1490.20">
    <property type="entry name" value="ATP-grasp fold, A domain"/>
    <property type="match status" value="1"/>
</dbReference>
<dbReference type="AlphaFoldDB" id="A0A9P9WW67"/>
<dbReference type="PANTHER" id="PTHR43585">
    <property type="entry name" value="FUMIPYRROLE BIOSYNTHESIS PROTEIN C"/>
    <property type="match status" value="1"/>
</dbReference>
<dbReference type="InterPro" id="IPR011761">
    <property type="entry name" value="ATP-grasp"/>
</dbReference>
<evidence type="ECO:0000256" key="3">
    <source>
        <dbReference type="ARBA" id="ARBA00022840"/>
    </source>
</evidence>
<evidence type="ECO:0000256" key="1">
    <source>
        <dbReference type="ARBA" id="ARBA00022598"/>
    </source>
</evidence>
<dbReference type="PROSITE" id="PS50975">
    <property type="entry name" value="ATP_GRASP"/>
    <property type="match status" value="1"/>
</dbReference>
<keyword evidence="7" id="KW-1185">Reference proteome</keyword>
<name>A0A9P9WW67_9PEZI</name>
<evidence type="ECO:0000256" key="4">
    <source>
        <dbReference type="PROSITE-ProRule" id="PRU00409"/>
    </source>
</evidence>
<evidence type="ECO:0000313" key="7">
    <source>
        <dbReference type="Proteomes" id="UP000829685"/>
    </source>
</evidence>
<keyword evidence="2 4" id="KW-0547">Nucleotide-binding</keyword>
<feature type="domain" description="ATP-grasp" evidence="5">
    <location>
        <begin position="148"/>
        <end position="383"/>
    </location>
</feature>
<dbReference type="InterPro" id="IPR013815">
    <property type="entry name" value="ATP_grasp_subdomain_1"/>
</dbReference>
<dbReference type="GO" id="GO:0046872">
    <property type="term" value="F:metal ion binding"/>
    <property type="evidence" value="ECO:0007669"/>
    <property type="project" value="InterPro"/>
</dbReference>
<dbReference type="InterPro" id="IPR041472">
    <property type="entry name" value="BL00235/CARNS1_N"/>
</dbReference>
<dbReference type="PANTHER" id="PTHR43585:SF2">
    <property type="entry name" value="ATP-GRASP ENZYME FSQD"/>
    <property type="match status" value="1"/>
</dbReference>
<protein>
    <recommendedName>
        <fullName evidence="5">ATP-grasp domain-containing protein</fullName>
    </recommendedName>
</protein>